<dbReference type="PANTHER" id="PTHR11690">
    <property type="entry name" value="AMILORIDE-SENSITIVE SODIUM CHANNEL-RELATED"/>
    <property type="match status" value="1"/>
</dbReference>
<evidence type="ECO:0000256" key="15">
    <source>
        <dbReference type="SAM" id="Phobius"/>
    </source>
</evidence>
<dbReference type="PROSITE" id="PS00022">
    <property type="entry name" value="EGF_1"/>
    <property type="match status" value="1"/>
</dbReference>
<evidence type="ECO:0000313" key="19">
    <source>
        <dbReference type="WBParaSite" id="HPBE_0000917201-mRNA-1"/>
    </source>
</evidence>
<comment type="similarity">
    <text evidence="2 14">Belongs to the amiloride-sensitive sodium channel (TC 1.A.6) family.</text>
</comment>
<evidence type="ECO:0000256" key="1">
    <source>
        <dbReference type="ARBA" id="ARBA00004141"/>
    </source>
</evidence>
<organism evidence="17">
    <name type="scientific">Heligmosomoides polygyrus</name>
    <name type="common">Parasitic roundworm</name>
    <dbReference type="NCBI Taxonomy" id="6339"/>
    <lineage>
        <taxon>Eukaryota</taxon>
        <taxon>Metazoa</taxon>
        <taxon>Ecdysozoa</taxon>
        <taxon>Nematoda</taxon>
        <taxon>Chromadorea</taxon>
        <taxon>Rhabditida</taxon>
        <taxon>Rhabditina</taxon>
        <taxon>Rhabditomorpha</taxon>
        <taxon>Strongyloidea</taxon>
        <taxon>Heligmosomidae</taxon>
        <taxon>Heligmosomoides</taxon>
    </lineage>
</organism>
<evidence type="ECO:0000256" key="14">
    <source>
        <dbReference type="RuleBase" id="RU000679"/>
    </source>
</evidence>
<reference evidence="17 18" key="1">
    <citation type="submission" date="2018-11" db="EMBL/GenBank/DDBJ databases">
        <authorList>
            <consortium name="Pathogen Informatics"/>
        </authorList>
    </citation>
    <scope>NUCLEOTIDE SEQUENCE [LARGE SCALE GENOMIC DNA]</scope>
</reference>
<evidence type="ECO:0000256" key="11">
    <source>
        <dbReference type="ARBA" id="ARBA00023201"/>
    </source>
</evidence>
<dbReference type="InterPro" id="IPR000742">
    <property type="entry name" value="EGF"/>
</dbReference>
<evidence type="ECO:0000259" key="16">
    <source>
        <dbReference type="PROSITE" id="PS50026"/>
    </source>
</evidence>
<evidence type="ECO:0000256" key="6">
    <source>
        <dbReference type="ARBA" id="ARBA00022989"/>
    </source>
</evidence>
<keyword evidence="4 14" id="KW-0894">Sodium channel</keyword>
<keyword evidence="11 14" id="KW-0739">Sodium transport</keyword>
<evidence type="ECO:0000256" key="7">
    <source>
        <dbReference type="ARBA" id="ARBA00023053"/>
    </source>
</evidence>
<sequence length="396" mass="44734">MFPSASDLDSCAYSDKCVNGTCQSVINGIVPGSTCSCMPGYTGVLCDEGRWLNLFRDVKKFKKMLEDLLSNPSQIKDLVPFIVGLQGDDNRTDLSWDYSDLFHWAAFEEKALVLERDLYKWNDVVLGNCFTFNHRMGSMDYKMRMPGIQGGLQALMRTQSDEYVPWVDTASILVFVHNKYEYVFSESVRYNAQPNGETMIQVRDTRYTRLAWKYGVCVNDPSEVKAYYYDGMYTTDGCLRSCYQDMIQKECDCMDPRYPIAPNATSCELVQRTCIDDATAKNGDAATWVTCVCPLPCANQQYSVEWHRITAVLQPVDCLSSSDVNCTLLSQDDVLITVTVPRLEYQVYEEVPNMDFNRFISNLGGLLGVLMGVCVLSFIEVAVLLFRVVGIALSKK</sequence>
<evidence type="ECO:0000256" key="8">
    <source>
        <dbReference type="ARBA" id="ARBA00023065"/>
    </source>
</evidence>
<dbReference type="Gene3D" id="2.60.470.10">
    <property type="entry name" value="Acid-sensing ion channels like domains"/>
    <property type="match status" value="1"/>
</dbReference>
<keyword evidence="5 14" id="KW-0812">Transmembrane</keyword>
<dbReference type="PROSITE" id="PS50026">
    <property type="entry name" value="EGF_3"/>
    <property type="match status" value="1"/>
</dbReference>
<evidence type="ECO:0000256" key="13">
    <source>
        <dbReference type="PROSITE-ProRule" id="PRU00076"/>
    </source>
</evidence>
<keyword evidence="13" id="KW-0245">EGF-like domain</keyword>
<keyword evidence="13" id="KW-1015">Disulfide bond</keyword>
<keyword evidence="9 15" id="KW-0472">Membrane</keyword>
<evidence type="ECO:0000256" key="4">
    <source>
        <dbReference type="ARBA" id="ARBA00022461"/>
    </source>
</evidence>
<feature type="domain" description="EGF-like" evidence="16">
    <location>
        <begin position="7"/>
        <end position="47"/>
    </location>
</feature>
<dbReference type="CDD" id="cd00054">
    <property type="entry name" value="EGF_CA"/>
    <property type="match status" value="1"/>
</dbReference>
<evidence type="ECO:0000256" key="2">
    <source>
        <dbReference type="ARBA" id="ARBA00007193"/>
    </source>
</evidence>
<dbReference type="PANTHER" id="PTHR11690:SF177">
    <property type="entry name" value="EGF-LIKE DOMAIN-CONTAINING PROTEIN"/>
    <property type="match status" value="1"/>
</dbReference>
<protein>
    <submittedName>
        <fullName evidence="19">EGF-like domain-containing protein</fullName>
    </submittedName>
</protein>
<accession>A0A3P8C4A6</accession>
<keyword evidence="18" id="KW-1185">Reference proteome</keyword>
<dbReference type="Gene3D" id="1.10.287.770">
    <property type="entry name" value="YojJ-like"/>
    <property type="match status" value="1"/>
</dbReference>
<keyword evidence="8 14" id="KW-0406">Ion transport</keyword>
<dbReference type="Pfam" id="PF00858">
    <property type="entry name" value="ASC"/>
    <property type="match status" value="1"/>
</dbReference>
<dbReference type="AlphaFoldDB" id="A0A3P8C4A6"/>
<reference evidence="19" key="2">
    <citation type="submission" date="2019-09" db="UniProtKB">
        <authorList>
            <consortium name="WormBaseParasite"/>
        </authorList>
    </citation>
    <scope>IDENTIFICATION</scope>
</reference>
<keyword evidence="12 14" id="KW-0407">Ion channel</keyword>
<dbReference type="PROSITE" id="PS01186">
    <property type="entry name" value="EGF_2"/>
    <property type="match status" value="1"/>
</dbReference>
<evidence type="ECO:0000313" key="17">
    <source>
        <dbReference type="EMBL" id="VDO79555.1"/>
    </source>
</evidence>
<name>A0A3P8C4A6_HELPZ</name>
<comment type="subcellular location">
    <subcellularLocation>
        <location evidence="1">Membrane</location>
        <topology evidence="1">Multi-pass membrane protein</topology>
    </subcellularLocation>
</comment>
<keyword evidence="6 15" id="KW-1133">Transmembrane helix</keyword>
<feature type="transmembrane region" description="Helical" evidence="15">
    <location>
        <begin position="363"/>
        <end position="386"/>
    </location>
</feature>
<dbReference type="PRINTS" id="PR01078">
    <property type="entry name" value="AMINACHANNEL"/>
</dbReference>
<keyword evidence="3 14" id="KW-0813">Transport</keyword>
<dbReference type="OrthoDB" id="5800348at2759"/>
<keyword evidence="10" id="KW-0325">Glycoprotein</keyword>
<dbReference type="WBParaSite" id="HPBE_0000917201-mRNA-1">
    <property type="protein sequence ID" value="HPBE_0000917201-mRNA-1"/>
    <property type="gene ID" value="HPBE_0000917201"/>
</dbReference>
<dbReference type="Proteomes" id="UP000050761">
    <property type="component" value="Unassembled WGS sequence"/>
</dbReference>
<dbReference type="SUPFAM" id="SSF57196">
    <property type="entry name" value="EGF/Laminin"/>
    <property type="match status" value="1"/>
</dbReference>
<evidence type="ECO:0000256" key="12">
    <source>
        <dbReference type="ARBA" id="ARBA00023303"/>
    </source>
</evidence>
<dbReference type="GO" id="GO:0015280">
    <property type="term" value="F:ligand-gated sodium channel activity"/>
    <property type="evidence" value="ECO:0007669"/>
    <property type="project" value="TreeGrafter"/>
</dbReference>
<evidence type="ECO:0000256" key="5">
    <source>
        <dbReference type="ARBA" id="ARBA00022692"/>
    </source>
</evidence>
<evidence type="ECO:0000256" key="9">
    <source>
        <dbReference type="ARBA" id="ARBA00023136"/>
    </source>
</evidence>
<evidence type="ECO:0000256" key="3">
    <source>
        <dbReference type="ARBA" id="ARBA00022448"/>
    </source>
</evidence>
<comment type="caution">
    <text evidence="13">Lacks conserved residue(s) required for the propagation of feature annotation.</text>
</comment>
<feature type="disulfide bond" evidence="13">
    <location>
        <begin position="37"/>
        <end position="46"/>
    </location>
</feature>
<proteinExistence type="inferred from homology"/>
<keyword evidence="7" id="KW-0915">Sodium</keyword>
<dbReference type="InterPro" id="IPR001873">
    <property type="entry name" value="ENaC"/>
</dbReference>
<dbReference type="Gene3D" id="2.10.25.10">
    <property type="entry name" value="Laminin"/>
    <property type="match status" value="1"/>
</dbReference>
<dbReference type="GO" id="GO:0005886">
    <property type="term" value="C:plasma membrane"/>
    <property type="evidence" value="ECO:0007669"/>
    <property type="project" value="TreeGrafter"/>
</dbReference>
<evidence type="ECO:0000256" key="10">
    <source>
        <dbReference type="ARBA" id="ARBA00023180"/>
    </source>
</evidence>
<evidence type="ECO:0000313" key="18">
    <source>
        <dbReference type="Proteomes" id="UP000050761"/>
    </source>
</evidence>
<gene>
    <name evidence="17" type="ORF">HPBE_LOCUS9173</name>
</gene>
<dbReference type="SMART" id="SM00181">
    <property type="entry name" value="EGF"/>
    <property type="match status" value="1"/>
</dbReference>
<dbReference type="EMBL" id="UZAH01026367">
    <property type="protein sequence ID" value="VDO79555.1"/>
    <property type="molecule type" value="Genomic_DNA"/>
</dbReference>